<dbReference type="AlphaFoldDB" id="A0A812VEC4"/>
<feature type="non-terminal residue" evidence="2">
    <location>
        <position position="184"/>
    </location>
</feature>
<dbReference type="OrthoDB" id="189528at2759"/>
<proteinExistence type="predicted"/>
<gene>
    <name evidence="2" type="primary">Gstm5</name>
    <name evidence="2" type="ORF">SPIL2461_LOCUS16214</name>
</gene>
<feature type="chain" id="PRO_5032781171" evidence="1">
    <location>
        <begin position="31"/>
        <end position="184"/>
    </location>
</feature>
<dbReference type="EMBL" id="CAJNIZ010041824">
    <property type="protein sequence ID" value="CAE7617580.1"/>
    <property type="molecule type" value="Genomic_DNA"/>
</dbReference>
<name>A0A812VEC4_SYMPI</name>
<reference evidence="2" key="1">
    <citation type="submission" date="2021-02" db="EMBL/GenBank/DDBJ databases">
        <authorList>
            <person name="Dougan E. K."/>
            <person name="Rhodes N."/>
            <person name="Thang M."/>
            <person name="Chan C."/>
        </authorList>
    </citation>
    <scope>NUCLEOTIDE SEQUENCE</scope>
</reference>
<accession>A0A812VEC4</accession>
<evidence type="ECO:0000313" key="3">
    <source>
        <dbReference type="Proteomes" id="UP000649617"/>
    </source>
</evidence>
<protein>
    <submittedName>
        <fullName evidence="2">Gstm5 protein</fullName>
    </submittedName>
</protein>
<evidence type="ECO:0000256" key="1">
    <source>
        <dbReference type="SAM" id="SignalP"/>
    </source>
</evidence>
<comment type="caution">
    <text evidence="2">The sequence shown here is derived from an EMBL/GenBank/DDBJ whole genome shotgun (WGS) entry which is preliminary data.</text>
</comment>
<organism evidence="2 3">
    <name type="scientific">Symbiodinium pilosum</name>
    <name type="common">Dinoflagellate</name>
    <dbReference type="NCBI Taxonomy" id="2952"/>
    <lineage>
        <taxon>Eukaryota</taxon>
        <taxon>Sar</taxon>
        <taxon>Alveolata</taxon>
        <taxon>Dinophyceae</taxon>
        <taxon>Suessiales</taxon>
        <taxon>Symbiodiniaceae</taxon>
        <taxon>Symbiodinium</taxon>
    </lineage>
</organism>
<evidence type="ECO:0000313" key="2">
    <source>
        <dbReference type="EMBL" id="CAE7617580.1"/>
    </source>
</evidence>
<keyword evidence="3" id="KW-1185">Reference proteome</keyword>
<sequence length="184" mass="20342">AKPKIQTARKISMERLAQQILLVCLGLAAADPCCTTCQLPKVKVFSTDAPHGFCGEACMEPEHFSFFHMFEANLTMAKDEHPCREQWTPLNDKQYTDYIQTVTHGVGPLSMTLDLYAPTDMPNHDCCYTQIIPIAPWHIDCPSLLEKPVEVRIDGTGPFCCPKGATPTNPCGNETRSATSEVIV</sequence>
<feature type="signal peptide" evidence="1">
    <location>
        <begin position="1"/>
        <end position="30"/>
    </location>
</feature>
<dbReference type="Proteomes" id="UP000649617">
    <property type="component" value="Unassembled WGS sequence"/>
</dbReference>
<keyword evidence="1" id="KW-0732">Signal</keyword>